<dbReference type="AlphaFoldDB" id="A0A4R6X0V1"/>
<dbReference type="PANTHER" id="PTHR11614">
    <property type="entry name" value="PHOSPHOLIPASE-RELATED"/>
    <property type="match status" value="1"/>
</dbReference>
<reference evidence="3 4" key="1">
    <citation type="submission" date="2019-03" db="EMBL/GenBank/DDBJ databases">
        <title>Genomic Encyclopedia of Type Strains, Phase IV (KMG-IV): sequencing the most valuable type-strain genomes for metagenomic binning, comparative biology and taxonomic classification.</title>
        <authorList>
            <person name="Goeker M."/>
        </authorList>
    </citation>
    <scope>NUCLEOTIDE SEQUENCE [LARGE SCALE GENOMIC DNA]</scope>
    <source>
        <strain evidence="3 4">DSM 5604</strain>
    </source>
</reference>
<keyword evidence="4" id="KW-1185">Reference proteome</keyword>
<feature type="domain" description="Serine aminopeptidase S33" evidence="2">
    <location>
        <begin position="80"/>
        <end position="198"/>
    </location>
</feature>
<dbReference type="InterPro" id="IPR029058">
    <property type="entry name" value="AB_hydrolase_fold"/>
</dbReference>
<proteinExistence type="predicted"/>
<feature type="signal peptide" evidence="1">
    <location>
        <begin position="1"/>
        <end position="21"/>
    </location>
</feature>
<protein>
    <submittedName>
        <fullName evidence="3">Esterase/lipase</fullName>
    </submittedName>
</protein>
<gene>
    <name evidence="3" type="ORF">C8D85_3513</name>
</gene>
<name>A0A4R6X0V1_9GAMM</name>
<dbReference type="EMBL" id="SNZA01000008">
    <property type="protein sequence ID" value="TDR05609.1"/>
    <property type="molecule type" value="Genomic_DNA"/>
</dbReference>
<dbReference type="Pfam" id="PF12146">
    <property type="entry name" value="Hydrolase_4"/>
    <property type="match status" value="1"/>
</dbReference>
<dbReference type="Gene3D" id="3.40.50.1820">
    <property type="entry name" value="alpha/beta hydrolase"/>
    <property type="match status" value="1"/>
</dbReference>
<dbReference type="SUPFAM" id="SSF53474">
    <property type="entry name" value="alpha/beta-Hydrolases"/>
    <property type="match status" value="1"/>
</dbReference>
<evidence type="ECO:0000313" key="3">
    <source>
        <dbReference type="EMBL" id="TDR05609.1"/>
    </source>
</evidence>
<evidence type="ECO:0000256" key="1">
    <source>
        <dbReference type="SAM" id="SignalP"/>
    </source>
</evidence>
<feature type="chain" id="PRO_5020701999" evidence="1">
    <location>
        <begin position="22"/>
        <end position="394"/>
    </location>
</feature>
<comment type="caution">
    <text evidence="3">The sequence shown here is derived from an EMBL/GenBank/DDBJ whole genome shotgun (WGS) entry which is preliminary data.</text>
</comment>
<dbReference type="Proteomes" id="UP000295729">
    <property type="component" value="Unassembled WGS sequence"/>
</dbReference>
<dbReference type="InterPro" id="IPR051044">
    <property type="entry name" value="MAG_DAG_Lipase"/>
</dbReference>
<dbReference type="RefSeq" id="WP_244937049.1">
    <property type="nucleotide sequence ID" value="NZ_SNZA01000008.1"/>
</dbReference>
<sequence length="394" mass="44160">MALVRLAWVLLVGTVSSSVLANAWVQTSGEPFAAYRERMAMHFMENKLWVSAEAKQQELEAVLPFEYRPNDTCSSHSVGVLMFHGLSDSPFSLRDPAQALADQCIHVRVMVLPGHGTRAEDLLEVSRQDWRAAVKSAVANFSSEVDMMYLAGFSTGGALVTEYAWQQPEEVQGVVLFSPLFKINSTIDWLSPWLAPMIDWLDHYDSDDYSKYASIPVPAIAEAYSLAKEVKATVLAEPGKVPVFVALSEEDATVDSAVTIDVFEHSFVAHMQSEMILYSASRPTNDAPPVHVVNTDLPEQRIFGLSHMSVHGAPHNPYYGEQGAYRICSWYQSDPDRYQECREAEQNWYGERSKVLQAKSDVAARLSWNPYFQDLMKHINSFIHKTQQSTVVSN</sequence>
<dbReference type="InterPro" id="IPR022742">
    <property type="entry name" value="Hydrolase_4"/>
</dbReference>
<evidence type="ECO:0000313" key="4">
    <source>
        <dbReference type="Proteomes" id="UP000295729"/>
    </source>
</evidence>
<accession>A0A4R6X0V1</accession>
<evidence type="ECO:0000259" key="2">
    <source>
        <dbReference type="Pfam" id="PF12146"/>
    </source>
</evidence>
<keyword evidence="1" id="KW-0732">Signal</keyword>
<organism evidence="3 4">
    <name type="scientific">Marinomonas communis</name>
    <dbReference type="NCBI Taxonomy" id="28254"/>
    <lineage>
        <taxon>Bacteria</taxon>
        <taxon>Pseudomonadati</taxon>
        <taxon>Pseudomonadota</taxon>
        <taxon>Gammaproteobacteria</taxon>
        <taxon>Oceanospirillales</taxon>
        <taxon>Oceanospirillaceae</taxon>
        <taxon>Marinomonas</taxon>
    </lineage>
</organism>